<dbReference type="GO" id="GO:0035973">
    <property type="term" value="P:aggrephagy"/>
    <property type="evidence" value="ECO:0007669"/>
    <property type="project" value="TreeGrafter"/>
</dbReference>
<keyword evidence="8 11" id="KW-0653">Protein transport</keyword>
<comment type="catalytic activity">
    <reaction evidence="10">
        <text>[protein]-C-terminal L-amino acid-glycyl-phosphatidylethanolamide + H2O = [protein]-C-terminal L-amino acid-glycine + a 1,2-diacyl-sn-glycero-3-phosphoethanolamine</text>
        <dbReference type="Rhea" id="RHEA:67548"/>
        <dbReference type="Rhea" id="RHEA-COMP:17323"/>
        <dbReference type="Rhea" id="RHEA-COMP:17324"/>
        <dbReference type="ChEBI" id="CHEBI:15377"/>
        <dbReference type="ChEBI" id="CHEBI:64612"/>
        <dbReference type="ChEBI" id="CHEBI:172940"/>
        <dbReference type="ChEBI" id="CHEBI:172941"/>
    </reaction>
    <physiologicalReaction direction="left-to-right" evidence="10">
        <dbReference type="Rhea" id="RHEA:67549"/>
    </physiologicalReaction>
</comment>
<evidence type="ECO:0000256" key="2">
    <source>
        <dbReference type="ARBA" id="ARBA00010958"/>
    </source>
</evidence>
<dbReference type="SUPFAM" id="SSF54001">
    <property type="entry name" value="Cysteine proteinases"/>
    <property type="match status" value="1"/>
</dbReference>
<evidence type="ECO:0000256" key="8">
    <source>
        <dbReference type="ARBA" id="ARBA00022927"/>
    </source>
</evidence>
<reference evidence="13" key="2">
    <citation type="journal article" date="2023" name="Commun. Biol.">
        <title>Intrasexual cuticular hydrocarbon dimorphism in a wasp sheds light on hydrocarbon biosynthesis genes in Hymenoptera.</title>
        <authorList>
            <person name="Moris V.C."/>
            <person name="Podsiadlowski L."/>
            <person name="Martin S."/>
            <person name="Oeyen J.P."/>
            <person name="Donath A."/>
            <person name="Petersen M."/>
            <person name="Wilbrandt J."/>
            <person name="Misof B."/>
            <person name="Liedtke D."/>
            <person name="Thamm M."/>
            <person name="Scheiner R."/>
            <person name="Schmitt T."/>
            <person name="Niehuis O."/>
        </authorList>
    </citation>
    <scope>NUCLEOTIDE SEQUENCE</scope>
    <source>
        <strain evidence="13">GBR_01_08_01A</strain>
    </source>
</reference>
<proteinExistence type="inferred from homology"/>
<dbReference type="InterPro" id="IPR046792">
    <property type="entry name" value="Peptidase_C54_cat"/>
</dbReference>
<dbReference type="GO" id="GO:0005737">
    <property type="term" value="C:cytoplasm"/>
    <property type="evidence" value="ECO:0007669"/>
    <property type="project" value="UniProtKB-SubCell"/>
</dbReference>
<dbReference type="EC" id="3.4.22.-" evidence="11"/>
<dbReference type="PANTHER" id="PTHR22624">
    <property type="entry name" value="CYSTEINE PROTEASE ATG4"/>
    <property type="match status" value="1"/>
</dbReference>
<keyword evidence="9 11" id="KW-0072">Autophagy</keyword>
<keyword evidence="14" id="KW-1185">Reference proteome</keyword>
<dbReference type="Pfam" id="PF03416">
    <property type="entry name" value="Peptidase_C54"/>
    <property type="match status" value="1"/>
</dbReference>
<evidence type="ECO:0000256" key="1">
    <source>
        <dbReference type="ARBA" id="ARBA00004496"/>
    </source>
</evidence>
<keyword evidence="4 11" id="KW-0963">Cytoplasm</keyword>
<evidence type="ECO:0000256" key="10">
    <source>
        <dbReference type="ARBA" id="ARBA00029362"/>
    </source>
</evidence>
<comment type="similarity">
    <text evidence="2 11">Belongs to the peptidase C54 family.</text>
</comment>
<comment type="subcellular location">
    <subcellularLocation>
        <location evidence="1 11">Cytoplasm</location>
    </subcellularLocation>
</comment>
<dbReference type="AlphaFoldDB" id="A0AAD9VP13"/>
<evidence type="ECO:0000256" key="9">
    <source>
        <dbReference type="ARBA" id="ARBA00023006"/>
    </source>
</evidence>
<dbReference type="PANTHER" id="PTHR22624:SF52">
    <property type="entry name" value="CYSTEINE PROTEASE"/>
    <property type="match status" value="1"/>
</dbReference>
<comment type="function">
    <text evidence="11">Cysteine protease that plays a key role in autophagy by mediating both proteolytic activation and delipidation of ATG8 family proteins.</text>
</comment>
<evidence type="ECO:0000256" key="5">
    <source>
        <dbReference type="ARBA" id="ARBA00022670"/>
    </source>
</evidence>
<dbReference type="GO" id="GO:0019786">
    <property type="term" value="F:protein-phosphatidylethanolamide deconjugating activity"/>
    <property type="evidence" value="ECO:0007669"/>
    <property type="project" value="InterPro"/>
</dbReference>
<organism evidence="13 14">
    <name type="scientific">Odynerus spinipes</name>
    <dbReference type="NCBI Taxonomy" id="1348599"/>
    <lineage>
        <taxon>Eukaryota</taxon>
        <taxon>Metazoa</taxon>
        <taxon>Ecdysozoa</taxon>
        <taxon>Arthropoda</taxon>
        <taxon>Hexapoda</taxon>
        <taxon>Insecta</taxon>
        <taxon>Pterygota</taxon>
        <taxon>Neoptera</taxon>
        <taxon>Endopterygota</taxon>
        <taxon>Hymenoptera</taxon>
        <taxon>Apocrita</taxon>
        <taxon>Aculeata</taxon>
        <taxon>Vespoidea</taxon>
        <taxon>Vespidae</taxon>
        <taxon>Eumeninae</taxon>
        <taxon>Odynerus</taxon>
    </lineage>
</organism>
<evidence type="ECO:0000259" key="12">
    <source>
        <dbReference type="Pfam" id="PF03416"/>
    </source>
</evidence>
<dbReference type="GO" id="GO:0000045">
    <property type="term" value="P:autophagosome assembly"/>
    <property type="evidence" value="ECO:0007669"/>
    <property type="project" value="TreeGrafter"/>
</dbReference>
<dbReference type="GO" id="GO:0015031">
    <property type="term" value="P:protein transport"/>
    <property type="evidence" value="ECO:0007669"/>
    <property type="project" value="UniProtKB-KW"/>
</dbReference>
<reference evidence="13" key="1">
    <citation type="submission" date="2021-08" db="EMBL/GenBank/DDBJ databases">
        <authorList>
            <person name="Misof B."/>
            <person name="Oliver O."/>
            <person name="Podsiadlowski L."/>
            <person name="Donath A."/>
            <person name="Peters R."/>
            <person name="Mayer C."/>
            <person name="Rust J."/>
            <person name="Gunkel S."/>
            <person name="Lesny P."/>
            <person name="Martin S."/>
            <person name="Oeyen J.P."/>
            <person name="Petersen M."/>
            <person name="Panagiotis P."/>
            <person name="Wilbrandt J."/>
            <person name="Tanja T."/>
        </authorList>
    </citation>
    <scope>NUCLEOTIDE SEQUENCE</scope>
    <source>
        <strain evidence="13">GBR_01_08_01A</strain>
        <tissue evidence="13">Thorax + abdomen</tissue>
    </source>
</reference>
<evidence type="ECO:0000256" key="7">
    <source>
        <dbReference type="ARBA" id="ARBA00022807"/>
    </source>
</evidence>
<accession>A0AAD9VP13</accession>
<keyword evidence="3" id="KW-0813">Transport</keyword>
<protein>
    <recommendedName>
        <fullName evidence="11">Cysteine protease</fullName>
        <ecNumber evidence="11">3.4.22.-</ecNumber>
    </recommendedName>
</protein>
<evidence type="ECO:0000256" key="4">
    <source>
        <dbReference type="ARBA" id="ARBA00022490"/>
    </source>
</evidence>
<gene>
    <name evidence="13" type="ORF">KPH14_005903</name>
</gene>
<dbReference type="GO" id="GO:0034727">
    <property type="term" value="P:piecemeal microautophagy of the nucleus"/>
    <property type="evidence" value="ECO:0007669"/>
    <property type="project" value="TreeGrafter"/>
</dbReference>
<evidence type="ECO:0000256" key="6">
    <source>
        <dbReference type="ARBA" id="ARBA00022801"/>
    </source>
</evidence>
<sequence>MNGQIQSTRERLGGFSSSSFFSGSTDHGIQCIVPISNCGLQLDDSAVATEVDNKVKTKLLSMWNNMKYGWAAKMTNFSKESPVWLLGQRYPKQFEDALERAPEALAGLGTGSDVSLGIDVVSYEEGIEEFKTDFRSRLWLTYRREFPNLRGSTFTTDCGWGCMLRSGQMMMAQALVCHFLGRDWRWYPDQVIKTDEQMRNEKQHRMIVKWFGDQPGPHSPLSIHKLVSLGAQSGKQVGDWYGPASVAHLLSQAVKSAAETHPEFRNLCVYVAQDCAVYLEDVRNLCETPNESWRSLILLVPLRLGADKLNPTYMPCLTKLLELDFCIGIIGGRPRHSLYFIGYQEDKLIHLDPHYCQETVDMSKDMFSLSTFHCTSPRKMLLSKMDPSCCVGFYIHDTHLFSTFITKIEGILIPQNQKVDYPMFLFCEGSGEELRQNVEVGENPLPSTPFVPPNEFEDHFECEEFELICIGNKD</sequence>
<keyword evidence="7" id="KW-0788">Thiol protease</keyword>
<comment type="caution">
    <text evidence="13">The sequence shown here is derived from an EMBL/GenBank/DDBJ whole genome shotgun (WGS) entry which is preliminary data.</text>
</comment>
<evidence type="ECO:0000313" key="14">
    <source>
        <dbReference type="Proteomes" id="UP001258017"/>
    </source>
</evidence>
<name>A0AAD9VP13_9HYME</name>
<keyword evidence="5 11" id="KW-0645">Protease</keyword>
<dbReference type="GO" id="GO:0000423">
    <property type="term" value="P:mitophagy"/>
    <property type="evidence" value="ECO:0007669"/>
    <property type="project" value="TreeGrafter"/>
</dbReference>
<dbReference type="GO" id="GO:0016485">
    <property type="term" value="P:protein processing"/>
    <property type="evidence" value="ECO:0007669"/>
    <property type="project" value="TreeGrafter"/>
</dbReference>
<dbReference type="GO" id="GO:0004197">
    <property type="term" value="F:cysteine-type endopeptidase activity"/>
    <property type="evidence" value="ECO:0007669"/>
    <property type="project" value="TreeGrafter"/>
</dbReference>
<evidence type="ECO:0000313" key="13">
    <source>
        <dbReference type="EMBL" id="KAK2580820.1"/>
    </source>
</evidence>
<dbReference type="InterPro" id="IPR038765">
    <property type="entry name" value="Papain-like_cys_pep_sf"/>
</dbReference>
<evidence type="ECO:0000256" key="11">
    <source>
        <dbReference type="RuleBase" id="RU363115"/>
    </source>
</evidence>
<dbReference type="InterPro" id="IPR005078">
    <property type="entry name" value="Peptidase_C54"/>
</dbReference>
<evidence type="ECO:0000256" key="3">
    <source>
        <dbReference type="ARBA" id="ARBA00022448"/>
    </source>
</evidence>
<dbReference type="Proteomes" id="UP001258017">
    <property type="component" value="Unassembled WGS sequence"/>
</dbReference>
<keyword evidence="6 11" id="KW-0378">Hydrolase</keyword>
<feature type="domain" description="Peptidase C54 catalytic" evidence="12">
    <location>
        <begin position="128"/>
        <end position="405"/>
    </location>
</feature>
<dbReference type="EMBL" id="JAIFRP010000045">
    <property type="protein sequence ID" value="KAK2580820.1"/>
    <property type="molecule type" value="Genomic_DNA"/>
</dbReference>